<dbReference type="AlphaFoldDB" id="A0A5J5IHF2"/>
<keyword evidence="2" id="KW-0503">Monooxygenase</keyword>
<dbReference type="NCBIfam" id="TIGR03858">
    <property type="entry name" value="LLM_2I7G"/>
    <property type="match status" value="1"/>
</dbReference>
<dbReference type="GO" id="GO:0005829">
    <property type="term" value="C:cytosol"/>
    <property type="evidence" value="ECO:0007669"/>
    <property type="project" value="TreeGrafter"/>
</dbReference>
<feature type="domain" description="Luciferase-like" evidence="3">
    <location>
        <begin position="1"/>
        <end position="304"/>
    </location>
</feature>
<proteinExistence type="predicted"/>
<reference evidence="4 5" key="1">
    <citation type="submission" date="2019-09" db="EMBL/GenBank/DDBJ databases">
        <title>Draft genome sequence of Ginsengibacter sp. BR5-29.</title>
        <authorList>
            <person name="Im W.-T."/>
        </authorList>
    </citation>
    <scope>NUCLEOTIDE SEQUENCE [LARGE SCALE GENOMIC DNA]</scope>
    <source>
        <strain evidence="4 5">BR5-29</strain>
    </source>
</reference>
<evidence type="ECO:0000259" key="3">
    <source>
        <dbReference type="Pfam" id="PF00296"/>
    </source>
</evidence>
<organism evidence="4 5">
    <name type="scientific">Ginsengibacter hankyongi</name>
    <dbReference type="NCBI Taxonomy" id="2607284"/>
    <lineage>
        <taxon>Bacteria</taxon>
        <taxon>Pseudomonadati</taxon>
        <taxon>Bacteroidota</taxon>
        <taxon>Chitinophagia</taxon>
        <taxon>Chitinophagales</taxon>
        <taxon>Chitinophagaceae</taxon>
        <taxon>Ginsengibacter</taxon>
    </lineage>
</organism>
<accession>A0A5J5IHF2</accession>
<protein>
    <submittedName>
        <fullName evidence="4">LLM class flavin-dependent oxidoreductase</fullName>
    </submittedName>
</protein>
<comment type="caution">
    <text evidence="4">The sequence shown here is derived from an EMBL/GenBank/DDBJ whole genome shotgun (WGS) entry which is preliminary data.</text>
</comment>
<dbReference type="PANTHER" id="PTHR30137">
    <property type="entry name" value="LUCIFERASE-LIKE MONOOXYGENASE"/>
    <property type="match status" value="1"/>
</dbReference>
<dbReference type="InterPro" id="IPR050766">
    <property type="entry name" value="Bact_Lucif_Oxidored"/>
</dbReference>
<sequence>MELGISTFVELTPDPLTGKTISPYQRIKNLMEEVELADQLGLDVFAIGEHHRPDFLVSSPATLLAAAAVKTKNIRLSSAVSVLSSDDPVRVFQQFAMVDLLSGGRAEIMAGRGSFIESFPLFGYDLEDYDTLFDEKLKLLLAINENEKVTWKGKHRAPLHELGVYPRPYQQHLPVWVAIGGTPSSVLRAASLGLPLTIAIIGGMPRQFVELTKYYQNEYIKAGHDITRLQLCINSHAYIADDSQQAANEFFPVYAAVMSKIGRERGWPPTTREQFEFMRNPEGALLVGSPQQVIDKILYEHELFGNTRFMVQFSVGTLPHNQMMHAIELFGNVVAPAVRKHLGK</sequence>
<name>A0A5J5IHF2_9BACT</name>
<dbReference type="GO" id="GO:0004497">
    <property type="term" value="F:monooxygenase activity"/>
    <property type="evidence" value="ECO:0007669"/>
    <property type="project" value="UniProtKB-KW"/>
</dbReference>
<keyword evidence="1" id="KW-0560">Oxidoreductase</keyword>
<gene>
    <name evidence="4" type="ORF">FW778_11835</name>
</gene>
<dbReference type="InterPro" id="IPR022290">
    <property type="entry name" value="LLM_Atu2307-like"/>
</dbReference>
<dbReference type="GO" id="GO:0016705">
    <property type="term" value="F:oxidoreductase activity, acting on paired donors, with incorporation or reduction of molecular oxygen"/>
    <property type="evidence" value="ECO:0007669"/>
    <property type="project" value="InterPro"/>
</dbReference>
<evidence type="ECO:0000256" key="1">
    <source>
        <dbReference type="ARBA" id="ARBA00023002"/>
    </source>
</evidence>
<dbReference type="InterPro" id="IPR011251">
    <property type="entry name" value="Luciferase-like_dom"/>
</dbReference>
<evidence type="ECO:0000256" key="2">
    <source>
        <dbReference type="ARBA" id="ARBA00023033"/>
    </source>
</evidence>
<dbReference type="RefSeq" id="WP_150414912.1">
    <property type="nucleotide sequence ID" value="NZ_VYQF01000002.1"/>
</dbReference>
<evidence type="ECO:0000313" key="5">
    <source>
        <dbReference type="Proteomes" id="UP000326903"/>
    </source>
</evidence>
<evidence type="ECO:0000313" key="4">
    <source>
        <dbReference type="EMBL" id="KAA9039501.1"/>
    </source>
</evidence>
<dbReference type="Gene3D" id="3.20.20.30">
    <property type="entry name" value="Luciferase-like domain"/>
    <property type="match status" value="1"/>
</dbReference>
<dbReference type="Proteomes" id="UP000326903">
    <property type="component" value="Unassembled WGS sequence"/>
</dbReference>
<dbReference type="InterPro" id="IPR036661">
    <property type="entry name" value="Luciferase-like_sf"/>
</dbReference>
<dbReference type="EMBL" id="VYQF01000002">
    <property type="protein sequence ID" value="KAA9039501.1"/>
    <property type="molecule type" value="Genomic_DNA"/>
</dbReference>
<dbReference type="PANTHER" id="PTHR30137:SF8">
    <property type="entry name" value="BLR5498 PROTEIN"/>
    <property type="match status" value="1"/>
</dbReference>
<dbReference type="Pfam" id="PF00296">
    <property type="entry name" value="Bac_luciferase"/>
    <property type="match status" value="1"/>
</dbReference>
<dbReference type="SUPFAM" id="SSF51679">
    <property type="entry name" value="Bacterial luciferase-like"/>
    <property type="match status" value="1"/>
</dbReference>
<keyword evidence="5" id="KW-1185">Reference proteome</keyword>